<dbReference type="EMBL" id="JAGPXF010000004">
    <property type="protein sequence ID" value="KAH7245019.1"/>
    <property type="molecule type" value="Genomic_DNA"/>
</dbReference>
<keyword evidence="2" id="KW-1185">Reference proteome</keyword>
<proteinExistence type="predicted"/>
<protein>
    <submittedName>
        <fullName evidence="1">Uncharacterized protein</fullName>
    </submittedName>
</protein>
<dbReference type="AlphaFoldDB" id="A0A8K0RZC3"/>
<accession>A0A8K0RZC3</accession>
<evidence type="ECO:0000313" key="1">
    <source>
        <dbReference type="EMBL" id="KAH7245019.1"/>
    </source>
</evidence>
<dbReference type="Proteomes" id="UP000813427">
    <property type="component" value="Unassembled WGS sequence"/>
</dbReference>
<dbReference type="OrthoDB" id="5106613at2759"/>
<sequence>MARHYIRCLQDSGISGQVILGAPAGPHSGFRLVLDCFLLCGHVKLRVWYDPSRVSHIQAKAISHQFDRSVQQLFTQDESFLADVTPQSTWDIEQATAWNNEDIPEVVDDCVHYVVTRQAQERPNEVTIDTWDGTFT</sequence>
<evidence type="ECO:0000313" key="2">
    <source>
        <dbReference type="Proteomes" id="UP000813427"/>
    </source>
</evidence>
<reference evidence="1" key="1">
    <citation type="journal article" date="2021" name="Nat. Commun.">
        <title>Genetic determinants of endophytism in the Arabidopsis root mycobiome.</title>
        <authorList>
            <person name="Mesny F."/>
            <person name="Miyauchi S."/>
            <person name="Thiergart T."/>
            <person name="Pickel B."/>
            <person name="Atanasova L."/>
            <person name="Karlsson M."/>
            <person name="Huettel B."/>
            <person name="Barry K.W."/>
            <person name="Haridas S."/>
            <person name="Chen C."/>
            <person name="Bauer D."/>
            <person name="Andreopoulos W."/>
            <person name="Pangilinan J."/>
            <person name="LaButti K."/>
            <person name="Riley R."/>
            <person name="Lipzen A."/>
            <person name="Clum A."/>
            <person name="Drula E."/>
            <person name="Henrissat B."/>
            <person name="Kohler A."/>
            <person name="Grigoriev I.V."/>
            <person name="Martin F.M."/>
            <person name="Hacquard S."/>
        </authorList>
    </citation>
    <scope>NUCLEOTIDE SEQUENCE</scope>
    <source>
        <strain evidence="1">MPI-SDFR-AT-0068</strain>
    </source>
</reference>
<gene>
    <name evidence="1" type="ORF">BKA59DRAFT_454088</name>
</gene>
<organism evidence="1 2">
    <name type="scientific">Fusarium tricinctum</name>
    <dbReference type="NCBI Taxonomy" id="61284"/>
    <lineage>
        <taxon>Eukaryota</taxon>
        <taxon>Fungi</taxon>
        <taxon>Dikarya</taxon>
        <taxon>Ascomycota</taxon>
        <taxon>Pezizomycotina</taxon>
        <taxon>Sordariomycetes</taxon>
        <taxon>Hypocreomycetidae</taxon>
        <taxon>Hypocreales</taxon>
        <taxon>Nectriaceae</taxon>
        <taxon>Fusarium</taxon>
        <taxon>Fusarium tricinctum species complex</taxon>
    </lineage>
</organism>
<comment type="caution">
    <text evidence="1">The sequence shown here is derived from an EMBL/GenBank/DDBJ whole genome shotgun (WGS) entry which is preliminary data.</text>
</comment>
<name>A0A8K0RZC3_9HYPO</name>